<reference evidence="15 16" key="1">
    <citation type="submission" date="2019-08" db="EMBL/GenBank/DDBJ databases">
        <title>Deep-cultivation of Planctomycetes and their phenomic and genomic characterization uncovers novel biology.</title>
        <authorList>
            <person name="Wiegand S."/>
            <person name="Jogler M."/>
            <person name="Boedeker C."/>
            <person name="Pinto D."/>
            <person name="Vollmers J."/>
            <person name="Rivas-Marin E."/>
            <person name="Kohn T."/>
            <person name="Peeters S.H."/>
            <person name="Heuer A."/>
            <person name="Rast P."/>
            <person name="Oberbeckmann S."/>
            <person name="Bunk B."/>
            <person name="Jeske O."/>
            <person name="Meyerdierks A."/>
            <person name="Storesund J.E."/>
            <person name="Kallscheuer N."/>
            <person name="Luecker S."/>
            <person name="Lage O.M."/>
            <person name="Pohl T."/>
            <person name="Merkel B.J."/>
            <person name="Hornburger P."/>
            <person name="Mueller R.-W."/>
            <person name="Bruemmer F."/>
            <person name="Labrenz M."/>
            <person name="Spormann A.M."/>
            <person name="Op den Camp H."/>
            <person name="Overmann J."/>
            <person name="Amann R."/>
            <person name="Jetten M.S.M."/>
            <person name="Mascher T."/>
            <person name="Medema M.H."/>
            <person name="Devos D.P."/>
            <person name="Kaster A.-K."/>
            <person name="Ovreas L."/>
            <person name="Rohde M."/>
            <person name="Galperin M.Y."/>
            <person name="Jogler C."/>
        </authorList>
    </citation>
    <scope>NUCLEOTIDE SEQUENCE [LARGE SCALE GENOMIC DNA]</scope>
    <source>
        <strain evidence="15 16">OJF2</strain>
    </source>
</reference>
<evidence type="ECO:0000256" key="1">
    <source>
        <dbReference type="ARBA" id="ARBA00004651"/>
    </source>
</evidence>
<gene>
    <name evidence="15" type="primary">ywiE</name>
    <name evidence="15" type="ORF">OJF2_24000</name>
</gene>
<keyword evidence="11" id="KW-1208">Phospholipid metabolism</keyword>
<evidence type="ECO:0000256" key="8">
    <source>
        <dbReference type="ARBA" id="ARBA00023098"/>
    </source>
</evidence>
<evidence type="ECO:0000256" key="5">
    <source>
        <dbReference type="ARBA" id="ARBA00022692"/>
    </source>
</evidence>
<dbReference type="Pfam" id="PF13396">
    <property type="entry name" value="PLDc_N"/>
    <property type="match status" value="1"/>
</dbReference>
<dbReference type="InterPro" id="IPR022924">
    <property type="entry name" value="Cardiolipin_synthase"/>
</dbReference>
<keyword evidence="8" id="KW-0443">Lipid metabolism</keyword>
<sequence>MVRRFFEWPDNWLLPEFATHIGFFLGLIFLAHLIRQRRSPASTMAWLLVILFLPYLGVPLYLMLGGRKMSRMARRKPRVYERAGLQNPRSIEGHQGTERFLMSYGVPPAREGNRVELLTRGEDAFRRLVELIDSATSSIHITTYILGRGRVGRELVEHLARRAAGGVSVRLLLDSVGSRRVRRRDLARLLESGARVAYFMPVLHVPFRGRANLRNHRKIVVVDGRIALTGGMNFAWPYMGPGPDDGLWRDLSAVIVGPSVADLDALFFSDWEFATGEDLRKMPPDGEDGERAGPAPPPVAGIAGASSTVQVVASGPDVQDDPLYETLVSLIFAASKRIWIVTPYFVPDEMLVRSLNLAARRGVDIRLIVPKRSNHLSTDLARESYLRELHESGGKVYLHQPVMMHAKAVLFDDNLAVIGSANMDNRSLFLNYEVALFLYSRECVADLAEWALRLQFDSERELPQPGWLRELAESVVRLLSPLL</sequence>
<keyword evidence="16" id="KW-1185">Reference proteome</keyword>
<proteinExistence type="predicted"/>
<dbReference type="PANTHER" id="PTHR21248:SF22">
    <property type="entry name" value="PHOSPHOLIPASE D"/>
    <property type="match status" value="1"/>
</dbReference>
<dbReference type="PANTHER" id="PTHR21248">
    <property type="entry name" value="CARDIOLIPIN SYNTHASE"/>
    <property type="match status" value="1"/>
</dbReference>
<keyword evidence="5 13" id="KW-0812">Transmembrane</keyword>
<keyword evidence="9 13" id="KW-0472">Membrane</keyword>
<accession>A0A5B9W0S5</accession>
<protein>
    <recommendedName>
        <fullName evidence="12">Cardiolipin synthase</fullName>
        <ecNumber evidence="12">2.7.8.-</ecNumber>
    </recommendedName>
</protein>
<evidence type="ECO:0000256" key="12">
    <source>
        <dbReference type="NCBIfam" id="TIGR04265"/>
    </source>
</evidence>
<dbReference type="Pfam" id="PF13091">
    <property type="entry name" value="PLDc_2"/>
    <property type="match status" value="2"/>
</dbReference>
<dbReference type="GO" id="GO:0005886">
    <property type="term" value="C:plasma membrane"/>
    <property type="evidence" value="ECO:0007669"/>
    <property type="project" value="UniProtKB-SubCell"/>
</dbReference>
<dbReference type="SUPFAM" id="SSF56024">
    <property type="entry name" value="Phospholipase D/nuclease"/>
    <property type="match status" value="2"/>
</dbReference>
<evidence type="ECO:0000256" key="3">
    <source>
        <dbReference type="ARBA" id="ARBA00022516"/>
    </source>
</evidence>
<keyword evidence="7 13" id="KW-1133">Transmembrane helix</keyword>
<dbReference type="Gene3D" id="3.30.870.10">
    <property type="entry name" value="Endonuclease Chain A"/>
    <property type="match status" value="2"/>
</dbReference>
<dbReference type="KEGG" id="agv:OJF2_24000"/>
<evidence type="ECO:0000256" key="2">
    <source>
        <dbReference type="ARBA" id="ARBA00022475"/>
    </source>
</evidence>
<organism evidence="15 16">
    <name type="scientific">Aquisphaera giovannonii</name>
    <dbReference type="NCBI Taxonomy" id="406548"/>
    <lineage>
        <taxon>Bacteria</taxon>
        <taxon>Pseudomonadati</taxon>
        <taxon>Planctomycetota</taxon>
        <taxon>Planctomycetia</taxon>
        <taxon>Isosphaerales</taxon>
        <taxon>Isosphaeraceae</taxon>
        <taxon>Aquisphaera</taxon>
    </lineage>
</organism>
<keyword evidence="4 15" id="KW-0808">Transferase</keyword>
<evidence type="ECO:0000313" key="16">
    <source>
        <dbReference type="Proteomes" id="UP000324233"/>
    </source>
</evidence>
<name>A0A5B9W0S5_9BACT</name>
<comment type="subcellular location">
    <subcellularLocation>
        <location evidence="1">Cell membrane</location>
        <topology evidence="1">Multi-pass membrane protein</topology>
    </subcellularLocation>
</comment>
<dbReference type="RefSeq" id="WP_246196500.1">
    <property type="nucleotide sequence ID" value="NZ_CP042997.1"/>
</dbReference>
<evidence type="ECO:0000256" key="9">
    <source>
        <dbReference type="ARBA" id="ARBA00023136"/>
    </source>
</evidence>
<evidence type="ECO:0000313" key="15">
    <source>
        <dbReference type="EMBL" id="QEH33869.1"/>
    </source>
</evidence>
<evidence type="ECO:0000256" key="4">
    <source>
        <dbReference type="ARBA" id="ARBA00022679"/>
    </source>
</evidence>
<evidence type="ECO:0000256" key="10">
    <source>
        <dbReference type="ARBA" id="ARBA00023209"/>
    </source>
</evidence>
<dbReference type="InterPro" id="IPR001736">
    <property type="entry name" value="PLipase_D/transphosphatidylase"/>
</dbReference>
<dbReference type="PROSITE" id="PS50035">
    <property type="entry name" value="PLD"/>
    <property type="match status" value="2"/>
</dbReference>
<dbReference type="EMBL" id="CP042997">
    <property type="protein sequence ID" value="QEH33869.1"/>
    <property type="molecule type" value="Genomic_DNA"/>
</dbReference>
<keyword evidence="6" id="KW-0677">Repeat</keyword>
<dbReference type="GO" id="GO:0032049">
    <property type="term" value="P:cardiolipin biosynthetic process"/>
    <property type="evidence" value="ECO:0007669"/>
    <property type="project" value="UniProtKB-UniRule"/>
</dbReference>
<dbReference type="NCBIfam" id="TIGR04265">
    <property type="entry name" value="bac_cardiolipin"/>
    <property type="match status" value="1"/>
</dbReference>
<dbReference type="Proteomes" id="UP000324233">
    <property type="component" value="Chromosome"/>
</dbReference>
<evidence type="ECO:0000256" key="7">
    <source>
        <dbReference type="ARBA" id="ARBA00022989"/>
    </source>
</evidence>
<dbReference type="CDD" id="cd09162">
    <property type="entry name" value="PLDc_CLS_unchar1_2"/>
    <property type="match status" value="1"/>
</dbReference>
<dbReference type="InterPro" id="IPR025202">
    <property type="entry name" value="PLD-like_dom"/>
</dbReference>
<keyword evidence="10" id="KW-0594">Phospholipid biosynthesis</keyword>
<dbReference type="AlphaFoldDB" id="A0A5B9W0S5"/>
<feature type="transmembrane region" description="Helical" evidence="13">
    <location>
        <begin position="46"/>
        <end position="66"/>
    </location>
</feature>
<keyword evidence="3" id="KW-0444">Lipid biosynthesis</keyword>
<evidence type="ECO:0000256" key="6">
    <source>
        <dbReference type="ARBA" id="ARBA00022737"/>
    </source>
</evidence>
<feature type="transmembrane region" description="Helical" evidence="13">
    <location>
        <begin position="12"/>
        <end position="34"/>
    </location>
</feature>
<evidence type="ECO:0000256" key="11">
    <source>
        <dbReference type="ARBA" id="ARBA00023264"/>
    </source>
</evidence>
<dbReference type="SMART" id="SM00155">
    <property type="entry name" value="PLDc"/>
    <property type="match status" value="2"/>
</dbReference>
<dbReference type="InterPro" id="IPR027379">
    <property type="entry name" value="CLS_N"/>
</dbReference>
<feature type="domain" description="PLD phosphodiesterase" evidence="14">
    <location>
        <begin position="400"/>
        <end position="427"/>
    </location>
</feature>
<evidence type="ECO:0000256" key="13">
    <source>
        <dbReference type="SAM" id="Phobius"/>
    </source>
</evidence>
<dbReference type="EC" id="2.7.8.-" evidence="12"/>
<feature type="domain" description="PLD phosphodiesterase" evidence="14">
    <location>
        <begin position="211"/>
        <end position="238"/>
    </location>
</feature>
<keyword evidence="2" id="KW-1003">Cell membrane</keyword>
<dbReference type="GO" id="GO:0008808">
    <property type="term" value="F:cardiolipin synthase activity"/>
    <property type="evidence" value="ECO:0007669"/>
    <property type="project" value="UniProtKB-UniRule"/>
</dbReference>
<evidence type="ECO:0000259" key="14">
    <source>
        <dbReference type="PROSITE" id="PS50035"/>
    </source>
</evidence>